<reference evidence="10" key="2">
    <citation type="submission" date="2021-04" db="EMBL/GenBank/DDBJ databases">
        <authorList>
            <person name="Gilroy R."/>
        </authorList>
    </citation>
    <scope>NUCLEOTIDE SEQUENCE</scope>
    <source>
        <strain evidence="10">ChiHecec1B25-7008</strain>
    </source>
</reference>
<keyword evidence="9" id="KW-0732">Signal</keyword>
<dbReference type="GO" id="GO:0009279">
    <property type="term" value="C:cell outer membrane"/>
    <property type="evidence" value="ECO:0007669"/>
    <property type="project" value="UniProtKB-SubCell"/>
</dbReference>
<keyword evidence="5" id="KW-0812">Transmembrane</keyword>
<feature type="signal peptide" evidence="9">
    <location>
        <begin position="1"/>
        <end position="22"/>
    </location>
</feature>
<dbReference type="InterPro" id="IPR003423">
    <property type="entry name" value="OMP_efflux"/>
</dbReference>
<evidence type="ECO:0000256" key="8">
    <source>
        <dbReference type="SAM" id="Coils"/>
    </source>
</evidence>
<keyword evidence="3" id="KW-0813">Transport</keyword>
<dbReference type="GO" id="GO:0015288">
    <property type="term" value="F:porin activity"/>
    <property type="evidence" value="ECO:0007669"/>
    <property type="project" value="TreeGrafter"/>
</dbReference>
<comment type="subcellular location">
    <subcellularLocation>
        <location evidence="1">Cell outer membrane</location>
    </subcellularLocation>
</comment>
<evidence type="ECO:0000256" key="5">
    <source>
        <dbReference type="ARBA" id="ARBA00022692"/>
    </source>
</evidence>
<keyword evidence="6" id="KW-0472">Membrane</keyword>
<evidence type="ECO:0000256" key="1">
    <source>
        <dbReference type="ARBA" id="ARBA00004442"/>
    </source>
</evidence>
<feature type="coiled-coil region" evidence="8">
    <location>
        <begin position="227"/>
        <end position="256"/>
    </location>
</feature>
<evidence type="ECO:0000256" key="3">
    <source>
        <dbReference type="ARBA" id="ARBA00022448"/>
    </source>
</evidence>
<comment type="caution">
    <text evidence="10">The sequence shown here is derived from an EMBL/GenBank/DDBJ whole genome shotgun (WGS) entry which is preliminary data.</text>
</comment>
<dbReference type="AlphaFoldDB" id="A0A9D2HS38"/>
<evidence type="ECO:0000256" key="7">
    <source>
        <dbReference type="ARBA" id="ARBA00023237"/>
    </source>
</evidence>
<evidence type="ECO:0000256" key="9">
    <source>
        <dbReference type="SAM" id="SignalP"/>
    </source>
</evidence>
<evidence type="ECO:0000256" key="4">
    <source>
        <dbReference type="ARBA" id="ARBA00022452"/>
    </source>
</evidence>
<keyword evidence="8" id="KW-0175">Coiled coil</keyword>
<name>A0A9D2HS38_9BACE</name>
<dbReference type="Proteomes" id="UP000823860">
    <property type="component" value="Unassembled WGS sequence"/>
</dbReference>
<evidence type="ECO:0000256" key="2">
    <source>
        <dbReference type="ARBA" id="ARBA00007613"/>
    </source>
</evidence>
<dbReference type="SUPFAM" id="SSF56954">
    <property type="entry name" value="Outer membrane efflux proteins (OEP)"/>
    <property type="match status" value="1"/>
</dbReference>
<accession>A0A9D2HS38</accession>
<dbReference type="Pfam" id="PF02321">
    <property type="entry name" value="OEP"/>
    <property type="match status" value="2"/>
</dbReference>
<keyword evidence="7" id="KW-0998">Cell outer membrane</keyword>
<evidence type="ECO:0000256" key="6">
    <source>
        <dbReference type="ARBA" id="ARBA00023136"/>
    </source>
</evidence>
<evidence type="ECO:0000313" key="10">
    <source>
        <dbReference type="EMBL" id="HJA83985.1"/>
    </source>
</evidence>
<dbReference type="GO" id="GO:0015562">
    <property type="term" value="F:efflux transmembrane transporter activity"/>
    <property type="evidence" value="ECO:0007669"/>
    <property type="project" value="InterPro"/>
</dbReference>
<dbReference type="PANTHER" id="PTHR30026">
    <property type="entry name" value="OUTER MEMBRANE PROTEIN TOLC"/>
    <property type="match status" value="1"/>
</dbReference>
<keyword evidence="4" id="KW-1134">Transmembrane beta strand</keyword>
<feature type="chain" id="PRO_5038403148" evidence="9">
    <location>
        <begin position="23"/>
        <end position="496"/>
    </location>
</feature>
<dbReference type="EMBL" id="DWZE01000095">
    <property type="protein sequence ID" value="HJA83985.1"/>
    <property type="molecule type" value="Genomic_DNA"/>
</dbReference>
<comment type="similarity">
    <text evidence="2">Belongs to the outer membrane factor (OMF) (TC 1.B.17) family.</text>
</comment>
<protein>
    <submittedName>
        <fullName evidence="10">TolC family protein</fullName>
    </submittedName>
</protein>
<dbReference type="GO" id="GO:1990281">
    <property type="term" value="C:efflux pump complex"/>
    <property type="evidence" value="ECO:0007669"/>
    <property type="project" value="TreeGrafter"/>
</dbReference>
<reference evidence="10" key="1">
    <citation type="journal article" date="2021" name="PeerJ">
        <title>Extensive microbial diversity within the chicken gut microbiome revealed by metagenomics and culture.</title>
        <authorList>
            <person name="Gilroy R."/>
            <person name="Ravi A."/>
            <person name="Getino M."/>
            <person name="Pursley I."/>
            <person name="Horton D.L."/>
            <person name="Alikhan N.F."/>
            <person name="Baker D."/>
            <person name="Gharbi K."/>
            <person name="Hall N."/>
            <person name="Watson M."/>
            <person name="Adriaenssens E.M."/>
            <person name="Foster-Nyarko E."/>
            <person name="Jarju S."/>
            <person name="Secka A."/>
            <person name="Antonio M."/>
            <person name="Oren A."/>
            <person name="Chaudhuri R.R."/>
            <person name="La Ragione R."/>
            <person name="Hildebrand F."/>
            <person name="Pallen M.J."/>
        </authorList>
    </citation>
    <scope>NUCLEOTIDE SEQUENCE</scope>
    <source>
        <strain evidence="10">ChiHecec1B25-7008</strain>
    </source>
</reference>
<dbReference type="Gene3D" id="1.20.1600.10">
    <property type="entry name" value="Outer membrane efflux proteins (OEP)"/>
    <property type="match status" value="1"/>
</dbReference>
<sequence length="496" mass="56379">MRLRLSGIIGLALLASILPARAQELTLTLEQTIERARDLSPDAQSARHTLRSAYWNYRYYRANYLPALTLTSDPYLDRAINRVTLDDGSVRFVEQNLLSTDLSLSITQNVALTGGTFFLTTSAQRLDLLSDHTSSWQTSPVMVGYRQSLFGYNSLKWDKRIEPVRYEEARKTYVETLELVAATATQKFFDLATAQSNLEIATTNYAHADTLYAYAQGRYDIGTISENEMLQLEVNKLNEETNCMNARIEVENAMQELRSYLGIREDTDLQVVVDDSIPDFIVNLEEALLLANANSPDILNMQRRQLESESNVANARANAGLKADIYLRFGLTQTGDKLRDAYRDPLNQQYVSLSISLPILDWGRGKGQVRVARSNRDLVRTQVEQDKTDFQLNVRKLVKQFNLQGQRVRIAARTDRTAQRRAEVARRLYLLGKSSVLDLNASVSEKDAARRNYIASLNEYWSLFYTLRSLTLYDFEHGRTLEDALTIDNAITIGNH</sequence>
<evidence type="ECO:0000313" key="11">
    <source>
        <dbReference type="Proteomes" id="UP000823860"/>
    </source>
</evidence>
<dbReference type="InterPro" id="IPR051906">
    <property type="entry name" value="TolC-like"/>
</dbReference>
<dbReference type="PANTHER" id="PTHR30026:SF20">
    <property type="entry name" value="OUTER MEMBRANE PROTEIN TOLC"/>
    <property type="match status" value="1"/>
</dbReference>
<gene>
    <name evidence="10" type="ORF">H9785_08465</name>
</gene>
<proteinExistence type="inferred from homology"/>
<organism evidence="10 11">
    <name type="scientific">Candidatus Bacteroides intestinavium</name>
    <dbReference type="NCBI Taxonomy" id="2838469"/>
    <lineage>
        <taxon>Bacteria</taxon>
        <taxon>Pseudomonadati</taxon>
        <taxon>Bacteroidota</taxon>
        <taxon>Bacteroidia</taxon>
        <taxon>Bacteroidales</taxon>
        <taxon>Bacteroidaceae</taxon>
        <taxon>Bacteroides</taxon>
    </lineage>
</organism>